<dbReference type="Gene3D" id="3.30.565.10">
    <property type="entry name" value="Histidine kinase-like ATPase, C-terminal domain"/>
    <property type="match status" value="1"/>
</dbReference>
<evidence type="ECO:0000256" key="2">
    <source>
        <dbReference type="ARBA" id="ARBA00001936"/>
    </source>
</evidence>
<dbReference type="InterPro" id="IPR003661">
    <property type="entry name" value="HisK_dim/P_dom"/>
</dbReference>
<gene>
    <name evidence="24" type="ORF">DIT71_14355</name>
</gene>
<feature type="transmembrane region" description="Helical" evidence="21">
    <location>
        <begin position="140"/>
        <end position="161"/>
    </location>
</feature>
<dbReference type="PROSITE" id="PS50109">
    <property type="entry name" value="HIS_KIN"/>
    <property type="match status" value="1"/>
</dbReference>
<dbReference type="FunFam" id="3.30.565.10:FF:000006">
    <property type="entry name" value="Sensor histidine kinase WalK"/>
    <property type="match status" value="1"/>
</dbReference>
<proteinExistence type="predicted"/>
<evidence type="ECO:0000259" key="22">
    <source>
        <dbReference type="PROSITE" id="PS50109"/>
    </source>
</evidence>
<dbReference type="Gene3D" id="1.10.287.130">
    <property type="match status" value="1"/>
</dbReference>
<keyword evidence="6" id="KW-1003">Cell membrane</keyword>
<protein>
    <recommendedName>
        <fullName evidence="19">Signal transduction histidine-protein kinase/phosphatase MprB</fullName>
        <ecNumber evidence="5">2.7.13.3</ecNumber>
    </recommendedName>
    <alternativeName>
        <fullName evidence="20">Mycobacterial persistence regulator B</fullName>
    </alternativeName>
</protein>
<evidence type="ECO:0000256" key="11">
    <source>
        <dbReference type="ARBA" id="ARBA00022801"/>
    </source>
</evidence>
<feature type="domain" description="HAMP" evidence="23">
    <location>
        <begin position="162"/>
        <end position="217"/>
    </location>
</feature>
<keyword evidence="21" id="KW-0812">Transmembrane</keyword>
<dbReference type="GO" id="GO:0000155">
    <property type="term" value="F:phosphorelay sensor kinase activity"/>
    <property type="evidence" value="ECO:0007669"/>
    <property type="project" value="InterPro"/>
</dbReference>
<keyword evidence="12" id="KW-0067">ATP-binding</keyword>
<evidence type="ECO:0000313" key="24">
    <source>
        <dbReference type="EMBL" id="PXX89692.1"/>
    </source>
</evidence>
<dbReference type="InterPro" id="IPR004358">
    <property type="entry name" value="Sig_transdc_His_kin-like_C"/>
</dbReference>
<comment type="subcellular location">
    <subcellularLocation>
        <location evidence="4">Cell membrane</location>
        <topology evidence="4">Multi-pass membrane protein</topology>
    </subcellularLocation>
</comment>
<dbReference type="SUPFAM" id="SSF47384">
    <property type="entry name" value="Homodimeric domain of signal transducing histidine kinase"/>
    <property type="match status" value="1"/>
</dbReference>
<evidence type="ECO:0000256" key="8">
    <source>
        <dbReference type="ARBA" id="ARBA00022679"/>
    </source>
</evidence>
<keyword evidence="14" id="KW-0904">Protein phosphatase</keyword>
<evidence type="ECO:0000256" key="15">
    <source>
        <dbReference type="ARBA" id="ARBA00023012"/>
    </source>
</evidence>
<keyword evidence="8" id="KW-0808">Transferase</keyword>
<dbReference type="CDD" id="cd00082">
    <property type="entry name" value="HisKA"/>
    <property type="match status" value="1"/>
</dbReference>
<dbReference type="InterPro" id="IPR005467">
    <property type="entry name" value="His_kinase_dom"/>
</dbReference>
<keyword evidence="18" id="KW-0464">Manganese</keyword>
<keyword evidence="9" id="KW-0547">Nucleotide-binding</keyword>
<dbReference type="SUPFAM" id="SSF55874">
    <property type="entry name" value="ATPase domain of HSP90 chaperone/DNA topoisomerase II/histidine kinase"/>
    <property type="match status" value="1"/>
</dbReference>
<evidence type="ECO:0000259" key="23">
    <source>
        <dbReference type="PROSITE" id="PS50885"/>
    </source>
</evidence>
<evidence type="ECO:0000256" key="10">
    <source>
        <dbReference type="ARBA" id="ARBA00022777"/>
    </source>
</evidence>
<dbReference type="GO" id="GO:0005524">
    <property type="term" value="F:ATP binding"/>
    <property type="evidence" value="ECO:0007669"/>
    <property type="project" value="UniProtKB-KW"/>
</dbReference>
<dbReference type="PROSITE" id="PS50885">
    <property type="entry name" value="HAMP"/>
    <property type="match status" value="1"/>
</dbReference>
<dbReference type="PANTHER" id="PTHR44936:SF9">
    <property type="entry name" value="SENSOR PROTEIN CREC"/>
    <property type="match status" value="1"/>
</dbReference>
<keyword evidence="16" id="KW-0346">Stress response</keyword>
<dbReference type="InterPro" id="IPR036097">
    <property type="entry name" value="HisK_dim/P_sf"/>
</dbReference>
<dbReference type="InterPro" id="IPR003660">
    <property type="entry name" value="HAMP_dom"/>
</dbReference>
<dbReference type="GO" id="GO:0004721">
    <property type="term" value="F:phosphoprotein phosphatase activity"/>
    <property type="evidence" value="ECO:0007669"/>
    <property type="project" value="UniProtKB-KW"/>
</dbReference>
<dbReference type="Pfam" id="PF02518">
    <property type="entry name" value="HATPase_c"/>
    <property type="match status" value="1"/>
</dbReference>
<keyword evidence="7" id="KW-0597">Phosphoprotein</keyword>
<evidence type="ECO:0000313" key="25">
    <source>
        <dbReference type="Proteomes" id="UP000253987"/>
    </source>
</evidence>
<feature type="transmembrane region" description="Helical" evidence="21">
    <location>
        <begin position="9"/>
        <end position="31"/>
    </location>
</feature>
<dbReference type="SMART" id="SM00388">
    <property type="entry name" value="HisKA"/>
    <property type="match status" value="1"/>
</dbReference>
<name>A0A2V3ZW39_9GAMM</name>
<dbReference type="PRINTS" id="PR00344">
    <property type="entry name" value="BCTRLSENSOR"/>
</dbReference>
<evidence type="ECO:0000256" key="1">
    <source>
        <dbReference type="ARBA" id="ARBA00000085"/>
    </source>
</evidence>
<evidence type="ECO:0000256" key="13">
    <source>
        <dbReference type="ARBA" id="ARBA00022842"/>
    </source>
</evidence>
<keyword evidence="10 24" id="KW-0418">Kinase</keyword>
<evidence type="ECO:0000256" key="9">
    <source>
        <dbReference type="ARBA" id="ARBA00022741"/>
    </source>
</evidence>
<comment type="cofactor">
    <cofactor evidence="2">
        <name>Mn(2+)</name>
        <dbReference type="ChEBI" id="CHEBI:29035"/>
    </cofactor>
</comment>
<organism evidence="24 25">
    <name type="scientific">Marinobacter vulgaris</name>
    <dbReference type="NCBI Taxonomy" id="1928331"/>
    <lineage>
        <taxon>Bacteria</taxon>
        <taxon>Pseudomonadati</taxon>
        <taxon>Pseudomonadota</taxon>
        <taxon>Gammaproteobacteria</taxon>
        <taxon>Pseudomonadales</taxon>
        <taxon>Marinobacteraceae</taxon>
        <taxon>Marinobacter</taxon>
    </lineage>
</organism>
<keyword evidence="15" id="KW-0902">Two-component regulatory system</keyword>
<dbReference type="CDD" id="cd00075">
    <property type="entry name" value="HATPase"/>
    <property type="match status" value="1"/>
</dbReference>
<keyword evidence="17" id="KW-0843">Virulence</keyword>
<dbReference type="EMBL" id="QFWX01000006">
    <property type="protein sequence ID" value="PXX89692.1"/>
    <property type="molecule type" value="Genomic_DNA"/>
</dbReference>
<dbReference type="InterPro" id="IPR050980">
    <property type="entry name" value="2C_sensor_his_kinase"/>
</dbReference>
<evidence type="ECO:0000256" key="16">
    <source>
        <dbReference type="ARBA" id="ARBA00023016"/>
    </source>
</evidence>
<dbReference type="SUPFAM" id="SSF158472">
    <property type="entry name" value="HAMP domain-like"/>
    <property type="match status" value="1"/>
</dbReference>
<keyword evidence="21" id="KW-1133">Transmembrane helix</keyword>
<evidence type="ECO:0000256" key="21">
    <source>
        <dbReference type="SAM" id="Phobius"/>
    </source>
</evidence>
<dbReference type="AlphaFoldDB" id="A0A2V3ZW39"/>
<dbReference type="GO" id="GO:0005886">
    <property type="term" value="C:plasma membrane"/>
    <property type="evidence" value="ECO:0007669"/>
    <property type="project" value="UniProtKB-SubCell"/>
</dbReference>
<sequence>MIRGLRFSLFWRIFISIWLAMALTMIVGNLVTHTLKDRERQAIERQAGLQELAAEALSVRENEGRGDAWRFLKEQGSKLDLHLFLIEADHNEGSLPESIRERMESGGWYRQRPAVIEVAEGYRLVAWPRLNGDAWLNPRFFQWLELGLAFVIITLACVWVARLVSRPLKHMESTARAIADGDNSLRVSEGIASRRDEVGALATAFNAMTAQLCNLLDRQTHLLRDISHDLRTPLTRQRIAIELASEGGVDDDLMASILRQNERLEAMTSQILTLYRVSEQGGDIEREGVQPVRVINDVLRDAADYAEHRGVDCLLTVSPDCRRTTILGDRGLLQRAFDNILQNALDHTPPGKKVHVAMRSEQQQLVLEIRDEGPGVPKEVLPHLFEPFYRADKSRGGKGWGLGLAIAKDIVAIHDGNIEAVNAEQGGLMVVLRFPLFTDGG</sequence>
<keyword evidence="11" id="KW-0378">Hydrolase</keyword>
<evidence type="ECO:0000256" key="6">
    <source>
        <dbReference type="ARBA" id="ARBA00022475"/>
    </source>
</evidence>
<dbReference type="InterPro" id="IPR003594">
    <property type="entry name" value="HATPase_dom"/>
</dbReference>
<dbReference type="InterPro" id="IPR036890">
    <property type="entry name" value="HATPase_C_sf"/>
</dbReference>
<comment type="cofactor">
    <cofactor evidence="3">
        <name>Mg(2+)</name>
        <dbReference type="ChEBI" id="CHEBI:18420"/>
    </cofactor>
</comment>
<reference evidence="25" key="1">
    <citation type="submission" date="2018-05" db="EMBL/GenBank/DDBJ databases">
        <authorList>
            <person name="Lu D."/>
        </authorList>
    </citation>
    <scope>NUCLEOTIDE SEQUENCE [LARGE SCALE GENOMIC DNA]</scope>
    <source>
        <strain evidence="25">F01</strain>
    </source>
</reference>
<evidence type="ECO:0000256" key="14">
    <source>
        <dbReference type="ARBA" id="ARBA00022912"/>
    </source>
</evidence>
<evidence type="ECO:0000256" key="3">
    <source>
        <dbReference type="ARBA" id="ARBA00001946"/>
    </source>
</evidence>
<dbReference type="OrthoDB" id="9804645at2"/>
<keyword evidence="25" id="KW-1185">Reference proteome</keyword>
<dbReference type="CDD" id="cd06225">
    <property type="entry name" value="HAMP"/>
    <property type="match status" value="1"/>
</dbReference>
<evidence type="ECO:0000256" key="17">
    <source>
        <dbReference type="ARBA" id="ARBA00023026"/>
    </source>
</evidence>
<reference evidence="24 25" key="2">
    <citation type="submission" date="2018-06" db="EMBL/GenBank/DDBJ databases">
        <title>Marinobactersediminissp. nov, a moderately halophilic bacterium isolated from marine solar saltern.</title>
        <authorList>
            <person name="Zhang Y."/>
        </authorList>
    </citation>
    <scope>NUCLEOTIDE SEQUENCE [LARGE SCALE GENOMIC DNA]</scope>
    <source>
        <strain evidence="24 25">F01</strain>
    </source>
</reference>
<dbReference type="PANTHER" id="PTHR44936">
    <property type="entry name" value="SENSOR PROTEIN CREC"/>
    <property type="match status" value="1"/>
</dbReference>
<evidence type="ECO:0000256" key="4">
    <source>
        <dbReference type="ARBA" id="ARBA00004651"/>
    </source>
</evidence>
<evidence type="ECO:0000256" key="5">
    <source>
        <dbReference type="ARBA" id="ARBA00012438"/>
    </source>
</evidence>
<keyword evidence="21" id="KW-0472">Membrane</keyword>
<comment type="caution">
    <text evidence="24">The sequence shown here is derived from an EMBL/GenBank/DDBJ whole genome shotgun (WGS) entry which is preliminary data.</text>
</comment>
<dbReference type="Proteomes" id="UP000253987">
    <property type="component" value="Unassembled WGS sequence"/>
</dbReference>
<dbReference type="SMART" id="SM00304">
    <property type="entry name" value="HAMP"/>
    <property type="match status" value="1"/>
</dbReference>
<evidence type="ECO:0000256" key="7">
    <source>
        <dbReference type="ARBA" id="ARBA00022553"/>
    </source>
</evidence>
<dbReference type="Pfam" id="PF00512">
    <property type="entry name" value="HisKA"/>
    <property type="match status" value="1"/>
</dbReference>
<dbReference type="RefSeq" id="WP_114613905.1">
    <property type="nucleotide sequence ID" value="NZ_QFWX01000006.1"/>
</dbReference>
<evidence type="ECO:0000256" key="20">
    <source>
        <dbReference type="ARBA" id="ARBA00041776"/>
    </source>
</evidence>
<dbReference type="Gene3D" id="1.10.8.500">
    <property type="entry name" value="HAMP domain in histidine kinase"/>
    <property type="match status" value="1"/>
</dbReference>
<evidence type="ECO:0000256" key="12">
    <source>
        <dbReference type="ARBA" id="ARBA00022840"/>
    </source>
</evidence>
<feature type="domain" description="Histidine kinase" evidence="22">
    <location>
        <begin position="225"/>
        <end position="438"/>
    </location>
</feature>
<evidence type="ECO:0000256" key="18">
    <source>
        <dbReference type="ARBA" id="ARBA00023211"/>
    </source>
</evidence>
<accession>A0A2V3ZW39</accession>
<keyword evidence="13" id="KW-0460">Magnesium</keyword>
<comment type="catalytic activity">
    <reaction evidence="1">
        <text>ATP + protein L-histidine = ADP + protein N-phospho-L-histidine.</text>
        <dbReference type="EC" id="2.7.13.3"/>
    </reaction>
</comment>
<dbReference type="EC" id="2.7.13.3" evidence="5"/>
<evidence type="ECO:0000256" key="19">
    <source>
        <dbReference type="ARBA" id="ARBA00040454"/>
    </source>
</evidence>
<dbReference type="SMART" id="SM00387">
    <property type="entry name" value="HATPase_c"/>
    <property type="match status" value="1"/>
</dbReference>
<dbReference type="Pfam" id="PF00672">
    <property type="entry name" value="HAMP"/>
    <property type="match status" value="1"/>
</dbReference>